<dbReference type="Gene3D" id="3.30.750.24">
    <property type="entry name" value="STAS domain"/>
    <property type="match status" value="1"/>
</dbReference>
<proteinExistence type="predicted"/>
<dbReference type="Proteomes" id="UP000521922">
    <property type="component" value="Unassembled WGS sequence"/>
</dbReference>
<feature type="compositionally biased region" description="Basic and acidic residues" evidence="1">
    <location>
        <begin position="28"/>
        <end position="40"/>
    </location>
</feature>
<dbReference type="InterPro" id="IPR036513">
    <property type="entry name" value="STAS_dom_sf"/>
</dbReference>
<gene>
    <name evidence="3" type="ORF">BJ968_003292</name>
</gene>
<dbReference type="SUPFAM" id="SSF52091">
    <property type="entry name" value="SpoIIaa-like"/>
    <property type="match status" value="1"/>
</dbReference>
<dbReference type="InterPro" id="IPR002645">
    <property type="entry name" value="STAS_dom"/>
</dbReference>
<feature type="region of interest" description="Disordered" evidence="1">
    <location>
        <begin position="16"/>
        <end position="40"/>
    </location>
</feature>
<dbReference type="RefSeq" id="WP_179753693.1">
    <property type="nucleotide sequence ID" value="NZ_BAAAGN010000003.1"/>
</dbReference>
<evidence type="ECO:0000313" key="3">
    <source>
        <dbReference type="EMBL" id="NYD23752.1"/>
    </source>
</evidence>
<evidence type="ECO:0000313" key="4">
    <source>
        <dbReference type="Proteomes" id="UP000521922"/>
    </source>
</evidence>
<name>A0A7Y9J203_9ACTN</name>
<dbReference type="InterPro" id="IPR058548">
    <property type="entry name" value="MlaB-like_STAS"/>
</dbReference>
<organism evidence="3 4">
    <name type="scientific">Kineococcus aurantiacus</name>
    <dbReference type="NCBI Taxonomy" id="37633"/>
    <lineage>
        <taxon>Bacteria</taxon>
        <taxon>Bacillati</taxon>
        <taxon>Actinomycetota</taxon>
        <taxon>Actinomycetes</taxon>
        <taxon>Kineosporiales</taxon>
        <taxon>Kineosporiaceae</taxon>
        <taxon>Kineococcus</taxon>
    </lineage>
</organism>
<comment type="caution">
    <text evidence="3">The sequence shown here is derived from an EMBL/GenBank/DDBJ whole genome shotgun (WGS) entry which is preliminary data.</text>
</comment>
<sequence>MRRPTLDETPLAVLPRTTGWPTIQEPPLRLRVDPEPDDSGRRRIRLHGEFDAGSVDLVCAAVDHVLRSGRDVVVDLGAVEFCDASAARALLACAHQAAAARRTVAVANPRPFQRRLLTMLRVDEVVTIEGP</sequence>
<accession>A0A7Y9J203</accession>
<dbReference type="PROSITE" id="PS50801">
    <property type="entry name" value="STAS"/>
    <property type="match status" value="1"/>
</dbReference>
<reference evidence="3 4" key="1">
    <citation type="submission" date="2020-07" db="EMBL/GenBank/DDBJ databases">
        <title>Sequencing the genomes of 1000 actinobacteria strains.</title>
        <authorList>
            <person name="Klenk H.-P."/>
        </authorList>
    </citation>
    <scope>NUCLEOTIDE SEQUENCE [LARGE SCALE GENOMIC DNA]</scope>
    <source>
        <strain evidence="3 4">DSM 7487</strain>
    </source>
</reference>
<keyword evidence="4" id="KW-1185">Reference proteome</keyword>
<dbReference type="Pfam" id="PF13466">
    <property type="entry name" value="STAS_2"/>
    <property type="match status" value="1"/>
</dbReference>
<dbReference type="EMBL" id="JACCBB010000001">
    <property type="protein sequence ID" value="NYD23752.1"/>
    <property type="molecule type" value="Genomic_DNA"/>
</dbReference>
<protein>
    <submittedName>
        <fullName evidence="3">Anti-anti-sigma factor</fullName>
    </submittedName>
</protein>
<evidence type="ECO:0000256" key="1">
    <source>
        <dbReference type="SAM" id="MobiDB-lite"/>
    </source>
</evidence>
<evidence type="ECO:0000259" key="2">
    <source>
        <dbReference type="PROSITE" id="PS50801"/>
    </source>
</evidence>
<feature type="domain" description="STAS" evidence="2">
    <location>
        <begin position="44"/>
        <end position="131"/>
    </location>
</feature>
<dbReference type="AlphaFoldDB" id="A0A7Y9J203"/>